<name>A0AAP9N4I2_PSEPU</name>
<proteinExistence type="predicted"/>
<dbReference type="AlphaFoldDB" id="A0AAP9N4I2"/>
<organism evidence="2 3">
    <name type="scientific">Pseudomonas putida</name>
    <name type="common">Arthrobacter siderocapsulatus</name>
    <dbReference type="NCBI Taxonomy" id="303"/>
    <lineage>
        <taxon>Bacteria</taxon>
        <taxon>Pseudomonadati</taxon>
        <taxon>Pseudomonadota</taxon>
        <taxon>Gammaproteobacteria</taxon>
        <taxon>Pseudomonadales</taxon>
        <taxon>Pseudomonadaceae</taxon>
        <taxon>Pseudomonas</taxon>
    </lineage>
</organism>
<dbReference type="NCBIfam" id="TIGR03696">
    <property type="entry name" value="Rhs_assc_core"/>
    <property type="match status" value="1"/>
</dbReference>
<sequence length="350" mass="38028">MAKLLILPVVLAQAGPMINCTLLKRAPKPMSPKKLYFRNGNTLANISAADSQTRLLRAMGVPLGQLSSAPESARLLATDEAHSILSAQHTQGIQASQYSPYGHRAVENQATALGYNGELLELFDYYLLGHGNRAYSTRLRRFLSPDRAGIFLKNNFNCYAYAAGDPVNYTDPSGNSPVSIKGALRQLGLMKASSPQQTTTSTGFTITFSDTFAESARQFYGLLGHFDELPNNRTRTLAHRVKQREALPPLENQKKNLLRSSKELPAAHVGTSRSSQDLSAAHVGTSRSSQDLSAAHVGTSRSSQDLSAAHVGTPPSVEPTEKFASERVLTSFDVVQIRTYDSVTSYVTKL</sequence>
<dbReference type="Proteomes" id="UP000076857">
    <property type="component" value="Chromosome"/>
</dbReference>
<evidence type="ECO:0000256" key="1">
    <source>
        <dbReference type="SAM" id="MobiDB-lite"/>
    </source>
</evidence>
<reference evidence="2 3" key="1">
    <citation type="submission" date="2016-04" db="EMBL/GenBank/DDBJ databases">
        <authorList>
            <person name="Qiu J."/>
        </authorList>
    </citation>
    <scope>NUCLEOTIDE SEQUENCE [LARGE SCALE GENOMIC DNA]</scope>
    <source>
        <strain evidence="2 3">JQ581</strain>
    </source>
</reference>
<evidence type="ECO:0000313" key="3">
    <source>
        <dbReference type="Proteomes" id="UP000076857"/>
    </source>
</evidence>
<gene>
    <name evidence="2" type="ORF">A3L25_028260</name>
</gene>
<feature type="region of interest" description="Disordered" evidence="1">
    <location>
        <begin position="264"/>
        <end position="319"/>
    </location>
</feature>
<dbReference type="Gene3D" id="2.180.10.10">
    <property type="entry name" value="RHS repeat-associated core"/>
    <property type="match status" value="1"/>
</dbReference>
<dbReference type="EMBL" id="CP050951">
    <property type="protein sequence ID" value="QJQ13119.1"/>
    <property type="molecule type" value="Genomic_DNA"/>
</dbReference>
<evidence type="ECO:0000313" key="2">
    <source>
        <dbReference type="EMBL" id="QJQ13119.1"/>
    </source>
</evidence>
<reference evidence="2 3" key="2">
    <citation type="submission" date="2020-04" db="EMBL/GenBank/DDBJ databases">
        <title>Complete genome sequence of Pseudomonas putida strain JQ581.</title>
        <authorList>
            <person name="Mu Y."/>
        </authorList>
    </citation>
    <scope>NUCLEOTIDE SEQUENCE [LARGE SCALE GENOMIC DNA]</scope>
    <source>
        <strain evidence="2 3">JQ581</strain>
    </source>
</reference>
<dbReference type="RefSeq" id="WP_169725167.1">
    <property type="nucleotide sequence ID" value="NZ_CP050951.1"/>
</dbReference>
<protein>
    <submittedName>
        <fullName evidence="2">RHS repeat-associated core domain-containing protein</fullName>
    </submittedName>
</protein>
<accession>A0AAP9N4I2</accession>
<dbReference type="InterPro" id="IPR022385">
    <property type="entry name" value="Rhs_assc_core"/>
</dbReference>